<sequence>MVTDLSTSKLPKLIQGGMGIAISGWKLARAVASRGQMGVVSGTAIDRVVACRLQEGDQDGTIRQAAAAFPDGALATRVLERWFKPEGLERPGAYKPVPLFSVSPPKPLLELATFASFCEVWLAKRNVRGPVGINLLEKIQAPTLPILYGALLAGVDTVLMGAGIPREIPGLIDQLCAHEPCALKLNVENGDDVEIPFDPSLVEGALPVLKRPQFLAIVSSHVLAISLSRSGGVDGFIVEGPIAGGHNAAPRGWKVESGDTPRYGPKDEINLERIKSLGLPFWLAGGQDAPHSIAEAEALGAQGVQVGTAFAFCSESGMEPSLRHRAIAYALAEDLQTKTEGRGSPTGYPFKTLNLSGTEGGRAPEDRERQSCNHGYLRSAYRKADGSIGWRCAAEPEADYLRKGGKLADCVGRRCLCNGLLATAGFPHAMKGGGIEYPLVTSGIMRDLHRFLKGKSDYDASDVLDELGIEAEFPTREAAFVH</sequence>
<protein>
    <submittedName>
        <fullName evidence="2">Nitronate monooxygenase</fullName>
    </submittedName>
</protein>
<dbReference type="Proteomes" id="UP000622317">
    <property type="component" value="Unassembled WGS sequence"/>
</dbReference>
<accession>A0A927F727</accession>
<keyword evidence="3" id="KW-1185">Reference proteome</keyword>
<dbReference type="Gene3D" id="3.20.20.70">
    <property type="entry name" value="Aldolase class I"/>
    <property type="match status" value="1"/>
</dbReference>
<evidence type="ECO:0000313" key="3">
    <source>
        <dbReference type="Proteomes" id="UP000622317"/>
    </source>
</evidence>
<comment type="caution">
    <text evidence="2">The sequence shown here is derived from an EMBL/GenBank/DDBJ whole genome shotgun (WGS) entry which is preliminary data.</text>
</comment>
<dbReference type="EMBL" id="JACYFG010000006">
    <property type="protein sequence ID" value="MBD5778901.1"/>
    <property type="molecule type" value="Genomic_DNA"/>
</dbReference>
<gene>
    <name evidence="2" type="ORF">IEN85_05310</name>
</gene>
<reference evidence="2" key="1">
    <citation type="submission" date="2020-09" db="EMBL/GenBank/DDBJ databases">
        <title>Pelagicoccus enzymogenes sp. nov. with an EPS production, isolated from marine sediment.</title>
        <authorList>
            <person name="Feng X."/>
        </authorList>
    </citation>
    <scope>NUCLEOTIDE SEQUENCE</scope>
    <source>
        <strain evidence="2">NFK12</strain>
    </source>
</reference>
<dbReference type="PANTHER" id="PTHR32332">
    <property type="entry name" value="2-NITROPROPANE DIOXYGENASE"/>
    <property type="match status" value="1"/>
</dbReference>
<evidence type="ECO:0000256" key="1">
    <source>
        <dbReference type="SAM" id="MobiDB-lite"/>
    </source>
</evidence>
<dbReference type="SUPFAM" id="SSF51412">
    <property type="entry name" value="Inosine monophosphate dehydrogenase (IMPDH)"/>
    <property type="match status" value="1"/>
</dbReference>
<dbReference type="GO" id="GO:0004497">
    <property type="term" value="F:monooxygenase activity"/>
    <property type="evidence" value="ECO:0007669"/>
    <property type="project" value="UniProtKB-KW"/>
</dbReference>
<keyword evidence="2" id="KW-0503">Monooxygenase</keyword>
<dbReference type="PANTHER" id="PTHR32332:SF33">
    <property type="entry name" value="NITRONATE MONOOXYGENASE DOMAIN-CONTAINING PROTEIN"/>
    <property type="match status" value="1"/>
</dbReference>
<feature type="region of interest" description="Disordered" evidence="1">
    <location>
        <begin position="338"/>
        <end position="369"/>
    </location>
</feature>
<dbReference type="AlphaFoldDB" id="A0A927F727"/>
<organism evidence="2 3">
    <name type="scientific">Pelagicoccus enzymogenes</name>
    <dbReference type="NCBI Taxonomy" id="2773457"/>
    <lineage>
        <taxon>Bacteria</taxon>
        <taxon>Pseudomonadati</taxon>
        <taxon>Verrucomicrobiota</taxon>
        <taxon>Opitutia</taxon>
        <taxon>Puniceicoccales</taxon>
        <taxon>Pelagicoccaceae</taxon>
        <taxon>Pelagicoccus</taxon>
    </lineage>
</organism>
<name>A0A927F727_9BACT</name>
<dbReference type="InterPro" id="IPR013785">
    <property type="entry name" value="Aldolase_TIM"/>
</dbReference>
<keyword evidence="2" id="KW-0560">Oxidoreductase</keyword>
<evidence type="ECO:0000313" key="2">
    <source>
        <dbReference type="EMBL" id="MBD5778901.1"/>
    </source>
</evidence>
<dbReference type="Pfam" id="PF03060">
    <property type="entry name" value="NMO"/>
    <property type="match status" value="1"/>
</dbReference>
<dbReference type="RefSeq" id="WP_191616027.1">
    <property type="nucleotide sequence ID" value="NZ_JACYFG010000006.1"/>
</dbReference>
<proteinExistence type="predicted"/>